<dbReference type="RefSeq" id="WP_264790073.1">
    <property type="nucleotide sequence ID" value="NZ_AP026867.1"/>
</dbReference>
<organism evidence="1 2">
    <name type="scientific">Aureispira anguillae</name>
    <dbReference type="NCBI Taxonomy" id="2864201"/>
    <lineage>
        <taxon>Bacteria</taxon>
        <taxon>Pseudomonadati</taxon>
        <taxon>Bacteroidota</taxon>
        <taxon>Saprospiria</taxon>
        <taxon>Saprospirales</taxon>
        <taxon>Saprospiraceae</taxon>
        <taxon>Aureispira</taxon>
    </lineage>
</organism>
<dbReference type="AlphaFoldDB" id="A0A915YKG3"/>
<accession>A0A915YKG3</accession>
<name>A0A915YKG3_9BACT</name>
<keyword evidence="2" id="KW-1185">Reference proteome</keyword>
<dbReference type="Proteomes" id="UP001060919">
    <property type="component" value="Chromosome"/>
</dbReference>
<dbReference type="KEGG" id="aup:AsAng_0056520"/>
<gene>
    <name evidence="1" type="ORF">AsAng_0056520</name>
</gene>
<evidence type="ECO:0000313" key="1">
    <source>
        <dbReference type="EMBL" id="BDS14870.1"/>
    </source>
</evidence>
<dbReference type="EMBL" id="AP026867">
    <property type="protein sequence ID" value="BDS14870.1"/>
    <property type="molecule type" value="Genomic_DNA"/>
</dbReference>
<sequence length="170" mass="19272">MNQKSTTLFFVSLLIVAISFSCTRIHKEVEFDLEEFGLKLILPANSILEYDAPSHSGDNSGYQISYNDGNSSHSSVQATFDKVRLKMPISLPQLIEQIEKEGGVILEQYTYPNGFMGCSYQKEGNKLYQFIKTNQNNETYIILPNEIYNNQHKYLEVILKAIASIEFAGV</sequence>
<proteinExistence type="predicted"/>
<protein>
    <submittedName>
        <fullName evidence="1">Uncharacterized protein</fullName>
    </submittedName>
</protein>
<reference evidence="1" key="1">
    <citation type="submission" date="2022-09" db="EMBL/GenBank/DDBJ databases">
        <title>Aureispira anguillicida sp. nov., isolated from Leptocephalus of Japanese eel Anguilla japonica.</title>
        <authorList>
            <person name="Yuasa K."/>
            <person name="Mekata T."/>
            <person name="Ikunari K."/>
        </authorList>
    </citation>
    <scope>NUCLEOTIDE SEQUENCE</scope>
    <source>
        <strain evidence="1">EL160426</strain>
    </source>
</reference>
<dbReference type="PROSITE" id="PS51257">
    <property type="entry name" value="PROKAR_LIPOPROTEIN"/>
    <property type="match status" value="1"/>
</dbReference>
<evidence type="ECO:0000313" key="2">
    <source>
        <dbReference type="Proteomes" id="UP001060919"/>
    </source>
</evidence>